<dbReference type="EMBL" id="CP045997">
    <property type="protein sequence ID" value="QHV93901.1"/>
    <property type="molecule type" value="Genomic_DNA"/>
</dbReference>
<dbReference type="KEGG" id="senf:GJR95_02165"/>
<feature type="compositionally biased region" description="Low complexity" evidence="1">
    <location>
        <begin position="24"/>
        <end position="40"/>
    </location>
</feature>
<evidence type="ECO:0000313" key="3">
    <source>
        <dbReference type="EMBL" id="QHV93901.1"/>
    </source>
</evidence>
<keyword evidence="2" id="KW-0732">Signal</keyword>
<keyword evidence="4" id="KW-1185">Reference proteome</keyword>
<dbReference type="AlphaFoldDB" id="A0A6P1VKW0"/>
<evidence type="ECO:0000313" key="4">
    <source>
        <dbReference type="Proteomes" id="UP000464577"/>
    </source>
</evidence>
<protein>
    <submittedName>
        <fullName evidence="3">Uncharacterized protein</fullName>
    </submittedName>
</protein>
<gene>
    <name evidence="3" type="ORF">GJR95_02165</name>
</gene>
<dbReference type="Proteomes" id="UP000464577">
    <property type="component" value="Chromosome"/>
</dbReference>
<feature type="signal peptide" evidence="2">
    <location>
        <begin position="1"/>
        <end position="19"/>
    </location>
</feature>
<name>A0A6P1VKW0_9BACT</name>
<feature type="compositionally biased region" description="Polar residues" evidence="1">
    <location>
        <begin position="96"/>
        <end position="109"/>
    </location>
</feature>
<dbReference type="RefSeq" id="WP_162384322.1">
    <property type="nucleotide sequence ID" value="NZ_CP045997.1"/>
</dbReference>
<evidence type="ECO:0000256" key="2">
    <source>
        <dbReference type="SAM" id="SignalP"/>
    </source>
</evidence>
<sequence>MKINSAVIPFFLAIGLVQASQAQSTTGAKSGGSTASTGTGYLTEGKRPTTSDPNSMTIDDEGASRAYMYVPPTAAKNRSASPDGAGGSTGRAKPGQSATKQPTPDSTGRINPKKRTLN</sequence>
<organism evidence="3 4">
    <name type="scientific">Spirosoma endbachense</name>
    <dbReference type="NCBI Taxonomy" id="2666025"/>
    <lineage>
        <taxon>Bacteria</taxon>
        <taxon>Pseudomonadati</taxon>
        <taxon>Bacteroidota</taxon>
        <taxon>Cytophagia</taxon>
        <taxon>Cytophagales</taxon>
        <taxon>Cytophagaceae</taxon>
        <taxon>Spirosoma</taxon>
    </lineage>
</organism>
<proteinExistence type="predicted"/>
<accession>A0A6P1VKW0</accession>
<evidence type="ECO:0000256" key="1">
    <source>
        <dbReference type="SAM" id="MobiDB-lite"/>
    </source>
</evidence>
<reference evidence="3 4" key="1">
    <citation type="submission" date="2019-11" db="EMBL/GenBank/DDBJ databases">
        <title>Spirosoma endbachense sp. nov., isolated from a natural salt meadow.</title>
        <authorList>
            <person name="Rojas J."/>
            <person name="Ambika Manirajan B."/>
            <person name="Ratering S."/>
            <person name="Suarez C."/>
            <person name="Geissler-Plaum R."/>
            <person name="Schnell S."/>
        </authorList>
    </citation>
    <scope>NUCLEOTIDE SEQUENCE [LARGE SCALE GENOMIC DNA]</scope>
    <source>
        <strain evidence="3 4">I-24</strain>
    </source>
</reference>
<feature type="chain" id="PRO_5027034799" evidence="2">
    <location>
        <begin position="20"/>
        <end position="118"/>
    </location>
</feature>
<feature type="region of interest" description="Disordered" evidence="1">
    <location>
        <begin position="21"/>
        <end position="118"/>
    </location>
</feature>